<protein>
    <submittedName>
        <fullName evidence="3">Uncharacterized protein</fullName>
    </submittedName>
</protein>
<dbReference type="EMBL" id="CAJZBQ010000030">
    <property type="protein sequence ID" value="CAG9322257.1"/>
    <property type="molecule type" value="Genomic_DNA"/>
</dbReference>
<feature type="compositionally biased region" description="Basic and acidic residues" evidence="2">
    <location>
        <begin position="351"/>
        <end position="371"/>
    </location>
</feature>
<evidence type="ECO:0000256" key="1">
    <source>
        <dbReference type="SAM" id="Coils"/>
    </source>
</evidence>
<comment type="caution">
    <text evidence="3">The sequence shown here is derived from an EMBL/GenBank/DDBJ whole genome shotgun (WGS) entry which is preliminary data.</text>
</comment>
<feature type="region of interest" description="Disordered" evidence="2">
    <location>
        <begin position="845"/>
        <end position="879"/>
    </location>
</feature>
<proteinExistence type="predicted"/>
<organism evidence="3 4">
    <name type="scientific">Blepharisma stoltei</name>
    <dbReference type="NCBI Taxonomy" id="1481888"/>
    <lineage>
        <taxon>Eukaryota</taxon>
        <taxon>Sar</taxon>
        <taxon>Alveolata</taxon>
        <taxon>Ciliophora</taxon>
        <taxon>Postciliodesmatophora</taxon>
        <taxon>Heterotrichea</taxon>
        <taxon>Heterotrichida</taxon>
        <taxon>Blepharismidae</taxon>
        <taxon>Blepharisma</taxon>
    </lineage>
</organism>
<feature type="compositionally biased region" description="Polar residues" evidence="2">
    <location>
        <begin position="854"/>
        <end position="865"/>
    </location>
</feature>
<keyword evidence="1" id="KW-0175">Coiled coil</keyword>
<dbReference type="Proteomes" id="UP001162131">
    <property type="component" value="Unassembled WGS sequence"/>
</dbReference>
<dbReference type="AlphaFoldDB" id="A0AAU9JA03"/>
<name>A0AAU9JA03_9CILI</name>
<evidence type="ECO:0000256" key="2">
    <source>
        <dbReference type="SAM" id="MobiDB-lite"/>
    </source>
</evidence>
<dbReference type="PANTHER" id="PTHR23159:SF31">
    <property type="entry name" value="CENTROSOME-ASSOCIATED PROTEIN CEP250 ISOFORM X1"/>
    <property type="match status" value="1"/>
</dbReference>
<evidence type="ECO:0000313" key="4">
    <source>
        <dbReference type="Proteomes" id="UP001162131"/>
    </source>
</evidence>
<feature type="region of interest" description="Disordered" evidence="2">
    <location>
        <begin position="303"/>
        <end position="401"/>
    </location>
</feature>
<keyword evidence="4" id="KW-1185">Reference proteome</keyword>
<dbReference type="PANTHER" id="PTHR23159">
    <property type="entry name" value="CENTROSOMAL PROTEIN 2"/>
    <property type="match status" value="1"/>
</dbReference>
<reference evidence="3" key="1">
    <citation type="submission" date="2021-09" db="EMBL/GenBank/DDBJ databases">
        <authorList>
            <consortium name="AG Swart"/>
            <person name="Singh M."/>
            <person name="Singh A."/>
            <person name="Seah K."/>
            <person name="Emmerich C."/>
        </authorList>
    </citation>
    <scope>NUCLEOTIDE SEQUENCE</scope>
    <source>
        <strain evidence="3">ATCC30299</strain>
    </source>
</reference>
<feature type="compositionally biased region" description="Low complexity" evidence="2">
    <location>
        <begin position="332"/>
        <end position="341"/>
    </location>
</feature>
<feature type="compositionally biased region" description="Basic and acidic residues" evidence="2">
    <location>
        <begin position="387"/>
        <end position="398"/>
    </location>
</feature>
<evidence type="ECO:0000313" key="3">
    <source>
        <dbReference type="EMBL" id="CAG9322257.1"/>
    </source>
</evidence>
<accession>A0AAU9JA03</accession>
<feature type="coiled-coil region" evidence="1">
    <location>
        <begin position="35"/>
        <end position="62"/>
    </location>
</feature>
<feature type="compositionally biased region" description="Polar residues" evidence="2">
    <location>
        <begin position="372"/>
        <end position="386"/>
    </location>
</feature>
<gene>
    <name evidence="3" type="ORF">BSTOLATCC_MIC30631</name>
</gene>
<sequence>MDESLWLQLETRVRKLVRDLIEPTIQRGEKQKRLQKAIEKTSDELKNRLDLYEVQVAKLLTKTDMIDGYSRTLMEFEAGLRLVESRYQFDIEFTRLELEGFSKKIASALETVAVLDNQRISMEKDIERLYSTINTNKHDLNEKISRVDDILKNHISDSESLNKEIHIKVKQLNENLMDFSNDLGETSTVAKKVDKMYEDLKFQFKHFNRVLKTSTTESKDHIEKVRQMASQFSAKAHDDNKSLKEYIEKEYQMNNFLQISDILHQSFTDLKNKHSFAEYETAKYLEWEELGVPKHLQIRVGKNKRRAKEVLDTPIPPPPPPEPRNRRETPKSNLSSSYSSRRPVHSRFSSKRQDGEIGDPKDSSVEKDHTKALNTQESVQGESQTKVAHEQISRDSHFSRGSINKSITGAIQEIAKDSQKDVSDINNEEISQDVQSSKFLTQVDIQQEADSRPQEIFIDSPCSRDSYDIAQGSRMYGMDTMEDEEDRREFYNDSALNSLISLCNDLKFQFEDFQGQLGNLQDQVNNVREDLQSNLEEFQNIRQEIQKQKDENQTSTNEFNGKIEEILGVHRDIYEQLENLQQAEDELSNKQSQAYLAQMQLKSTCEELKTSIESISKNENHEREKFMKIVDQHIEDINDNTNDIQKTQEKYIEESTKKWNTLELLIEQAVNECNSAVAQRKRDHSDNASEFKKVFQKAEALTKKNEIINQSIENLRKVIDLLVEFAKINIALVGQDEIDKESMSLMGIRDSPVKTSHRSSSVTKRMPVELDKVCLSCSGHANLIANAFKMACISYSPSLVPFRGCQYDRNELVDLQRKILDGVWDQINTDSGIFEINLLSPKPTDWKSAGPSPMLTQTSRFTPMSETLPPLSLSRRTNN</sequence>
<feature type="coiled-coil region" evidence="1">
    <location>
        <begin position="510"/>
        <end position="600"/>
    </location>
</feature>